<accession>A0ABQ1J8R7</accession>
<evidence type="ECO:0000256" key="6">
    <source>
        <dbReference type="ARBA" id="ARBA00023316"/>
    </source>
</evidence>
<dbReference type="InterPro" id="IPR045380">
    <property type="entry name" value="LD_TPept_scaffold_dom"/>
</dbReference>
<dbReference type="Gene3D" id="2.40.440.10">
    <property type="entry name" value="L,D-transpeptidase catalytic domain-like"/>
    <property type="match status" value="1"/>
</dbReference>
<evidence type="ECO:0000256" key="5">
    <source>
        <dbReference type="ARBA" id="ARBA00022984"/>
    </source>
</evidence>
<evidence type="ECO:0000256" key="8">
    <source>
        <dbReference type="SAM" id="SignalP"/>
    </source>
</evidence>
<dbReference type="InterPro" id="IPR052905">
    <property type="entry name" value="LD-transpeptidase_YkuD-like"/>
</dbReference>
<evidence type="ECO:0000256" key="1">
    <source>
        <dbReference type="ARBA" id="ARBA00004752"/>
    </source>
</evidence>
<reference evidence="11" key="1">
    <citation type="journal article" date="2019" name="Int. J. Syst. Evol. Microbiol.">
        <title>The Global Catalogue of Microorganisms (GCM) 10K type strain sequencing project: providing services to taxonomists for standard genome sequencing and annotation.</title>
        <authorList>
            <consortium name="The Broad Institute Genomics Platform"/>
            <consortium name="The Broad Institute Genome Sequencing Center for Infectious Disease"/>
            <person name="Wu L."/>
            <person name="Ma J."/>
        </authorList>
    </citation>
    <scope>NUCLEOTIDE SEQUENCE [LARGE SCALE GENOMIC DNA]</scope>
    <source>
        <strain evidence="11">CGMCC 1.15928</strain>
    </source>
</reference>
<dbReference type="Gene3D" id="1.10.101.10">
    <property type="entry name" value="PGBD-like superfamily/PGBD"/>
    <property type="match status" value="1"/>
</dbReference>
<dbReference type="SUPFAM" id="SSF141523">
    <property type="entry name" value="L,D-transpeptidase catalytic domain-like"/>
    <property type="match status" value="1"/>
</dbReference>
<dbReference type="InterPro" id="IPR005490">
    <property type="entry name" value="LD_TPept_cat_dom"/>
</dbReference>
<dbReference type="Pfam" id="PF01471">
    <property type="entry name" value="PG_binding_1"/>
    <property type="match status" value="1"/>
</dbReference>
<keyword evidence="6 7" id="KW-0961">Cell wall biogenesis/degradation</keyword>
<evidence type="ECO:0000256" key="3">
    <source>
        <dbReference type="ARBA" id="ARBA00022679"/>
    </source>
</evidence>
<dbReference type="PANTHER" id="PTHR41533:SF2">
    <property type="entry name" value="BLR7131 PROTEIN"/>
    <property type="match status" value="1"/>
</dbReference>
<dbReference type="Pfam" id="PF20142">
    <property type="entry name" value="Scaffold"/>
    <property type="match status" value="1"/>
</dbReference>
<evidence type="ECO:0000256" key="4">
    <source>
        <dbReference type="ARBA" id="ARBA00022960"/>
    </source>
</evidence>
<proteinExistence type="inferred from homology"/>
<name>A0ABQ1J8R7_9PROT</name>
<keyword evidence="11" id="KW-1185">Reference proteome</keyword>
<evidence type="ECO:0000313" key="11">
    <source>
        <dbReference type="Proteomes" id="UP000628854"/>
    </source>
</evidence>
<dbReference type="InterPro" id="IPR002477">
    <property type="entry name" value="Peptidoglycan-bd-like"/>
</dbReference>
<keyword evidence="4 7" id="KW-0133">Cell shape</keyword>
<sequence length="608" mass="67137">MKPFLLTALIATASPVALAQQGLGDPTVPTTSEAEQAKMAGASAKAPIPRAIEAAVMDDWMESKLAGDVHPSVIEGARRAYAQTLFKPVWTERGAKALKAFSRDLFEYGLTPNDVLDANLQTLISQRFEARDDAERAEADLALSAAWLRMAAAISGGMRDEGEAESSEIDAATYSALPENLIAAGNGKVKSALEAYEPDFPQYDRLKDALATYREIRAEGGWLAIPDGEVIEAGNTDPRIPAIRERLETEGYDANRSLIALVASAIEAGSAPETTEDSVRANADIDVLDAESVEREVNPEVYDEKLVEAVKTFQSRHGIEPDGVIGPATLEAMNESIDSKIARIADSMDRWRHQGKADRKYVWTNIPSYTAEGWKNGRREISMKTIVGMESRETPIFSDEIEYVVANPNWYAPVSIVKRDKLPKLEQDPGYARRGNYKIYDRSTGAEVSAYSVNWNDPSSAEKYRLVQQSGSGNALGELKIMFPNQYSVYLHGTPDDSLFDRAERAFSSGCVRLERPTEMAQWLAEGDGEADPDTLEEAVEAKAHERFEFASRVPVHITYMTVTVNDDGTVNFWRDIYDRTEGIRQVEKFAPLYQPEDPITTAQMKQG</sequence>
<dbReference type="InterPro" id="IPR038063">
    <property type="entry name" value="Transpep_catalytic_dom"/>
</dbReference>
<comment type="caution">
    <text evidence="10">The sequence shown here is derived from an EMBL/GenBank/DDBJ whole genome shotgun (WGS) entry which is preliminary data.</text>
</comment>
<keyword evidence="3" id="KW-0808">Transferase</keyword>
<dbReference type="PANTHER" id="PTHR41533">
    <property type="entry name" value="L,D-TRANSPEPTIDASE HI_1667-RELATED"/>
    <property type="match status" value="1"/>
</dbReference>
<evidence type="ECO:0000256" key="2">
    <source>
        <dbReference type="ARBA" id="ARBA00005992"/>
    </source>
</evidence>
<gene>
    <name evidence="10" type="ORF">GCM10011503_09350</name>
</gene>
<evidence type="ECO:0000313" key="10">
    <source>
        <dbReference type="EMBL" id="GGB62821.1"/>
    </source>
</evidence>
<dbReference type="SUPFAM" id="SSF47090">
    <property type="entry name" value="PGBD-like"/>
    <property type="match status" value="1"/>
</dbReference>
<dbReference type="InterPro" id="IPR036366">
    <property type="entry name" value="PGBDSf"/>
</dbReference>
<dbReference type="CDD" id="cd16913">
    <property type="entry name" value="YkuD_like"/>
    <property type="match status" value="1"/>
</dbReference>
<dbReference type="InterPro" id="IPR036365">
    <property type="entry name" value="PGBD-like_sf"/>
</dbReference>
<protein>
    <recommendedName>
        <fullName evidence="9">L,D-TPase catalytic domain-containing protein</fullName>
    </recommendedName>
</protein>
<evidence type="ECO:0000256" key="7">
    <source>
        <dbReference type="PROSITE-ProRule" id="PRU01373"/>
    </source>
</evidence>
<organism evidence="10 11">
    <name type="scientific">Henriciella pelagia</name>
    <dbReference type="NCBI Taxonomy" id="1977912"/>
    <lineage>
        <taxon>Bacteria</taxon>
        <taxon>Pseudomonadati</taxon>
        <taxon>Pseudomonadota</taxon>
        <taxon>Alphaproteobacteria</taxon>
        <taxon>Hyphomonadales</taxon>
        <taxon>Hyphomonadaceae</taxon>
        <taxon>Henriciella</taxon>
    </lineage>
</organism>
<feature type="active site" description="Nucleophile" evidence="7">
    <location>
        <position position="511"/>
    </location>
</feature>
<keyword evidence="5 7" id="KW-0573">Peptidoglycan synthesis</keyword>
<feature type="chain" id="PRO_5046376724" description="L,D-TPase catalytic domain-containing protein" evidence="8">
    <location>
        <begin position="20"/>
        <end position="608"/>
    </location>
</feature>
<dbReference type="Pfam" id="PF03734">
    <property type="entry name" value="YkuD"/>
    <property type="match status" value="1"/>
</dbReference>
<feature type="active site" description="Proton donor/acceptor" evidence="7">
    <location>
        <position position="492"/>
    </location>
</feature>
<evidence type="ECO:0000259" key="9">
    <source>
        <dbReference type="PROSITE" id="PS52029"/>
    </source>
</evidence>
<keyword evidence="8" id="KW-0732">Signal</keyword>
<dbReference type="RefSeq" id="WP_084391640.1">
    <property type="nucleotide sequence ID" value="NZ_BMKF01000001.1"/>
</dbReference>
<dbReference type="PROSITE" id="PS52029">
    <property type="entry name" value="LD_TPASE"/>
    <property type="match status" value="1"/>
</dbReference>
<comment type="similarity">
    <text evidence="2">Belongs to the YkuD family.</text>
</comment>
<dbReference type="EMBL" id="BMKF01000001">
    <property type="protein sequence ID" value="GGB62821.1"/>
    <property type="molecule type" value="Genomic_DNA"/>
</dbReference>
<comment type="pathway">
    <text evidence="1 7">Cell wall biogenesis; peptidoglycan biosynthesis.</text>
</comment>
<feature type="signal peptide" evidence="8">
    <location>
        <begin position="1"/>
        <end position="19"/>
    </location>
</feature>
<dbReference type="Proteomes" id="UP000628854">
    <property type="component" value="Unassembled WGS sequence"/>
</dbReference>
<feature type="domain" description="L,D-TPase catalytic" evidence="9">
    <location>
        <begin position="360"/>
        <end position="559"/>
    </location>
</feature>